<dbReference type="GO" id="GO:0016887">
    <property type="term" value="F:ATP hydrolysis activity"/>
    <property type="evidence" value="ECO:0007669"/>
    <property type="project" value="InterPro"/>
</dbReference>
<keyword evidence="7 13" id="KW-0067">ATP-binding</keyword>
<comment type="subcellular location">
    <subcellularLocation>
        <location evidence="1">Cell membrane</location>
        <topology evidence="1">Multi-pass membrane protein</topology>
    </subcellularLocation>
</comment>
<dbReference type="RefSeq" id="WP_061078720.1">
    <property type="nucleotide sequence ID" value="NZ_JAAXPG010000012.1"/>
</dbReference>
<dbReference type="Proteomes" id="UP000553209">
    <property type="component" value="Unassembled WGS sequence"/>
</dbReference>
<dbReference type="SUPFAM" id="SSF52540">
    <property type="entry name" value="P-loop containing nucleoside triphosphate hydrolases"/>
    <property type="match status" value="1"/>
</dbReference>
<dbReference type="CDD" id="cd07346">
    <property type="entry name" value="ABC_6TM_exporters"/>
    <property type="match status" value="1"/>
</dbReference>
<dbReference type="FunFam" id="3.40.50.300:FF:001001">
    <property type="entry name" value="Multidrug ABC transporter ATP-binding protein"/>
    <property type="match status" value="1"/>
</dbReference>
<evidence type="ECO:0000313" key="13">
    <source>
        <dbReference type="EMBL" id="NKY98787.1"/>
    </source>
</evidence>
<feature type="transmembrane region" description="Helical" evidence="10">
    <location>
        <begin position="158"/>
        <end position="175"/>
    </location>
</feature>
<dbReference type="InterPro" id="IPR036640">
    <property type="entry name" value="ABC1_TM_sf"/>
</dbReference>
<dbReference type="Gene3D" id="3.40.50.300">
    <property type="entry name" value="P-loop containing nucleotide triphosphate hydrolases"/>
    <property type="match status" value="1"/>
</dbReference>
<dbReference type="SUPFAM" id="SSF90123">
    <property type="entry name" value="ABC transporter transmembrane region"/>
    <property type="match status" value="1"/>
</dbReference>
<keyword evidence="8 10" id="KW-1133">Transmembrane helix</keyword>
<dbReference type="Pfam" id="PF00664">
    <property type="entry name" value="ABC_membrane"/>
    <property type="match status" value="1"/>
</dbReference>
<dbReference type="GO" id="GO:0015421">
    <property type="term" value="F:ABC-type oligopeptide transporter activity"/>
    <property type="evidence" value="ECO:0007669"/>
    <property type="project" value="TreeGrafter"/>
</dbReference>
<dbReference type="InterPro" id="IPR003439">
    <property type="entry name" value="ABC_transporter-like_ATP-bd"/>
</dbReference>
<evidence type="ECO:0000256" key="8">
    <source>
        <dbReference type="ARBA" id="ARBA00022989"/>
    </source>
</evidence>
<feature type="domain" description="ABC transporter" evidence="11">
    <location>
        <begin position="353"/>
        <end position="588"/>
    </location>
</feature>
<dbReference type="InterPro" id="IPR027417">
    <property type="entry name" value="P-loop_NTPase"/>
</dbReference>
<dbReference type="InterPro" id="IPR003593">
    <property type="entry name" value="AAA+_ATPase"/>
</dbReference>
<dbReference type="Pfam" id="PF00005">
    <property type="entry name" value="ABC_tran"/>
    <property type="match status" value="1"/>
</dbReference>
<organism evidence="13 14">
    <name type="scientific">Nocardiopsis alborubida</name>
    <dbReference type="NCBI Taxonomy" id="146802"/>
    <lineage>
        <taxon>Bacteria</taxon>
        <taxon>Bacillati</taxon>
        <taxon>Actinomycetota</taxon>
        <taxon>Actinomycetes</taxon>
        <taxon>Streptosporangiales</taxon>
        <taxon>Nocardiopsidaceae</taxon>
        <taxon>Nocardiopsis</taxon>
    </lineage>
</organism>
<evidence type="ECO:0000256" key="2">
    <source>
        <dbReference type="ARBA" id="ARBA00022448"/>
    </source>
</evidence>
<evidence type="ECO:0000256" key="6">
    <source>
        <dbReference type="ARBA" id="ARBA00022741"/>
    </source>
</evidence>
<dbReference type="InterPro" id="IPR011527">
    <property type="entry name" value="ABC1_TM_dom"/>
</dbReference>
<gene>
    <name evidence="13" type="ORF">HGB44_14125</name>
</gene>
<dbReference type="PROSITE" id="PS50893">
    <property type="entry name" value="ABC_TRANSPORTER_2"/>
    <property type="match status" value="1"/>
</dbReference>
<dbReference type="PROSITE" id="PS50929">
    <property type="entry name" value="ABC_TM1F"/>
    <property type="match status" value="1"/>
</dbReference>
<dbReference type="PANTHER" id="PTHR43394">
    <property type="entry name" value="ATP-DEPENDENT PERMEASE MDL1, MITOCHONDRIAL"/>
    <property type="match status" value="1"/>
</dbReference>
<sequence>MSTPVEDSASEHGELLPTASARRTWAVLGEGVRGTGWGAPLALATVLVGSAAGLVAPWVLGRMVDDISAGRGLDAVLSSVLLIAGAGLLGGLLTGAGSWLVSRVGETVLARLRERVMDRVLRMPAARLERVRIGDLLSRVGDDVAVVTASIARSGPDAVVALATVLLTAVGITALDWRLGLAAMLCVPVYVTAVRWYLPRSGPYYARERVAMGERSHAMMGALRGRSAVRAYRLEDEHESRVRERSTAAMDITVAVFRLFTRFGSRLNAAECVGLTAVLVAGFWLVRADLASIGMVTAAALYFHRLFGPLIFLVMNFNEVQSAGASLARLAGVVDLPVEADPDAEEGPSGSSVRVAGVTHSYGTGGPAALEEVSLEVAPGERVALVGASGAGKTTLAALVSGLRTPTAGTVYLGGIPLEELGERRVREHIFLVSQETHVFAGTLLEDLRLARAGADAAEAEAALETVGALEWVRALPEGLDTVVGEGGHTLTAEQAQHLALARLVLADPDVAVLDEATAEAGSSGARRLERAAAAATAGRTTLVVAHRLAQAQTADRVVVMDRGRVVEQGTHTELVAAGGRYADLWRSWQGAPDDGELLSR</sequence>
<feature type="domain" description="ABC transmembrane type-1" evidence="12">
    <location>
        <begin position="41"/>
        <end position="322"/>
    </location>
</feature>
<comment type="caution">
    <text evidence="13">The sequence shown here is derived from an EMBL/GenBank/DDBJ whole genome shotgun (WGS) entry which is preliminary data.</text>
</comment>
<dbReference type="GO" id="GO:0005886">
    <property type="term" value="C:plasma membrane"/>
    <property type="evidence" value="ECO:0007669"/>
    <property type="project" value="UniProtKB-SubCell"/>
</dbReference>
<evidence type="ECO:0000259" key="11">
    <source>
        <dbReference type="PROSITE" id="PS50893"/>
    </source>
</evidence>
<keyword evidence="5 10" id="KW-0812">Transmembrane</keyword>
<keyword evidence="14" id="KW-1185">Reference proteome</keyword>
<reference evidence="13 14" key="1">
    <citation type="submission" date="2020-04" db="EMBL/GenBank/DDBJ databases">
        <title>MicrobeNet Type strains.</title>
        <authorList>
            <person name="Nicholson A.C."/>
        </authorList>
    </citation>
    <scope>NUCLEOTIDE SEQUENCE [LARGE SCALE GENOMIC DNA]</scope>
    <source>
        <strain evidence="13 14">ATCC 23612</strain>
    </source>
</reference>
<evidence type="ECO:0000259" key="12">
    <source>
        <dbReference type="PROSITE" id="PS50929"/>
    </source>
</evidence>
<name>A0A7X6MCL1_9ACTN</name>
<dbReference type="SMART" id="SM00382">
    <property type="entry name" value="AAA"/>
    <property type="match status" value="1"/>
</dbReference>
<dbReference type="InterPro" id="IPR039421">
    <property type="entry name" value="Type_1_exporter"/>
</dbReference>
<dbReference type="AlphaFoldDB" id="A0A7X6MCL1"/>
<evidence type="ECO:0000256" key="7">
    <source>
        <dbReference type="ARBA" id="ARBA00022840"/>
    </source>
</evidence>
<dbReference type="Gene3D" id="1.20.1560.10">
    <property type="entry name" value="ABC transporter type 1, transmembrane domain"/>
    <property type="match status" value="1"/>
</dbReference>
<keyword evidence="9 10" id="KW-0472">Membrane</keyword>
<feature type="transmembrane region" description="Helical" evidence="10">
    <location>
        <begin position="181"/>
        <end position="198"/>
    </location>
</feature>
<proteinExistence type="predicted"/>
<evidence type="ECO:0000256" key="3">
    <source>
        <dbReference type="ARBA" id="ARBA00022475"/>
    </source>
</evidence>
<feature type="transmembrane region" description="Helical" evidence="10">
    <location>
        <begin position="267"/>
        <end position="286"/>
    </location>
</feature>
<keyword evidence="6" id="KW-0547">Nucleotide-binding</keyword>
<dbReference type="GO" id="GO:0005524">
    <property type="term" value="F:ATP binding"/>
    <property type="evidence" value="ECO:0007669"/>
    <property type="project" value="UniProtKB-KW"/>
</dbReference>
<feature type="transmembrane region" description="Helical" evidence="10">
    <location>
        <begin position="41"/>
        <end position="60"/>
    </location>
</feature>
<evidence type="ECO:0000256" key="5">
    <source>
        <dbReference type="ARBA" id="ARBA00022692"/>
    </source>
</evidence>
<dbReference type="EMBL" id="JAAXPG010000012">
    <property type="protein sequence ID" value="NKY98787.1"/>
    <property type="molecule type" value="Genomic_DNA"/>
</dbReference>
<keyword evidence="3" id="KW-1003">Cell membrane</keyword>
<protein>
    <submittedName>
        <fullName evidence="13">ABC transporter ATP-binding protein</fullName>
    </submittedName>
</protein>
<accession>A0A7X6MCL1</accession>
<keyword evidence="4" id="KW-0997">Cell inner membrane</keyword>
<dbReference type="PANTHER" id="PTHR43394:SF1">
    <property type="entry name" value="ATP-BINDING CASSETTE SUB-FAMILY B MEMBER 10, MITOCHONDRIAL"/>
    <property type="match status" value="1"/>
</dbReference>
<evidence type="ECO:0000313" key="14">
    <source>
        <dbReference type="Proteomes" id="UP000553209"/>
    </source>
</evidence>
<keyword evidence="2" id="KW-0813">Transport</keyword>
<feature type="transmembrane region" description="Helical" evidence="10">
    <location>
        <begin position="80"/>
        <end position="101"/>
    </location>
</feature>
<evidence type="ECO:0000256" key="9">
    <source>
        <dbReference type="ARBA" id="ARBA00023136"/>
    </source>
</evidence>
<evidence type="ECO:0000256" key="10">
    <source>
        <dbReference type="SAM" id="Phobius"/>
    </source>
</evidence>
<evidence type="ECO:0000256" key="1">
    <source>
        <dbReference type="ARBA" id="ARBA00004651"/>
    </source>
</evidence>
<evidence type="ECO:0000256" key="4">
    <source>
        <dbReference type="ARBA" id="ARBA00022519"/>
    </source>
</evidence>